<accession>A0A437JDG1</accession>
<reference evidence="2 3" key="1">
    <citation type="submission" date="2019-01" db="EMBL/GenBank/DDBJ databases">
        <authorList>
            <person name="Chen W.-M."/>
        </authorList>
    </citation>
    <scope>NUCLEOTIDE SEQUENCE [LARGE SCALE GENOMIC DNA]</scope>
    <source>
        <strain evidence="2 3">TLA-22</strain>
    </source>
</reference>
<dbReference type="AlphaFoldDB" id="A0A437JDG1"/>
<name>A0A437JDG1_9SPHN</name>
<dbReference type="InterPro" id="IPR045497">
    <property type="entry name" value="DUF6438"/>
</dbReference>
<sequence length="166" mass="17983">MTLTGALAGCATTPAPSPVAMQGETIRFAAGRCMGACPVYSVTVEPDGSGVLVPEKHTSVPGETRFTVTPQQYRRLRDSLAPFRPATGTEKRIGAGDADCRRMATDMPSYQIRWTWRDQPRTQIDYYGGCHDPQNARLRAAIAAVPRMLDIEPMITPGSNTGKARS</sequence>
<evidence type="ECO:0000313" key="2">
    <source>
        <dbReference type="EMBL" id="RVT43966.1"/>
    </source>
</evidence>
<dbReference type="Pfam" id="PF20033">
    <property type="entry name" value="DUF6438"/>
    <property type="match status" value="1"/>
</dbReference>
<dbReference type="Proteomes" id="UP000282977">
    <property type="component" value="Unassembled WGS sequence"/>
</dbReference>
<proteinExistence type="predicted"/>
<protein>
    <recommendedName>
        <fullName evidence="1">DUF6438 domain-containing protein</fullName>
    </recommendedName>
</protein>
<dbReference type="EMBL" id="RZUL01000001">
    <property type="protein sequence ID" value="RVT43966.1"/>
    <property type="molecule type" value="Genomic_DNA"/>
</dbReference>
<feature type="domain" description="DUF6438" evidence="1">
    <location>
        <begin position="25"/>
        <end position="141"/>
    </location>
</feature>
<dbReference type="OrthoDB" id="7172369at2"/>
<keyword evidence="3" id="KW-1185">Reference proteome</keyword>
<comment type="caution">
    <text evidence="2">The sequence shown here is derived from an EMBL/GenBank/DDBJ whole genome shotgun (WGS) entry which is preliminary data.</text>
</comment>
<evidence type="ECO:0000259" key="1">
    <source>
        <dbReference type="Pfam" id="PF20033"/>
    </source>
</evidence>
<organism evidence="2 3">
    <name type="scientific">Sphingobium algorifonticola</name>
    <dbReference type="NCBI Taxonomy" id="2008318"/>
    <lineage>
        <taxon>Bacteria</taxon>
        <taxon>Pseudomonadati</taxon>
        <taxon>Pseudomonadota</taxon>
        <taxon>Alphaproteobacteria</taxon>
        <taxon>Sphingomonadales</taxon>
        <taxon>Sphingomonadaceae</taxon>
        <taxon>Sphingobium</taxon>
    </lineage>
</organism>
<gene>
    <name evidence="2" type="ORF">ENE74_00960</name>
</gene>
<evidence type="ECO:0000313" key="3">
    <source>
        <dbReference type="Proteomes" id="UP000282977"/>
    </source>
</evidence>